<gene>
    <name evidence="2" type="ORF">OSIN01602_LOCUS3995</name>
</gene>
<dbReference type="Gene3D" id="3.40.50.1000">
    <property type="entry name" value="HAD superfamily/HAD-like"/>
    <property type="match status" value="1"/>
</dbReference>
<evidence type="ECO:0000313" key="2">
    <source>
        <dbReference type="EMBL" id="CAD9326927.1"/>
    </source>
</evidence>
<protein>
    <submittedName>
        <fullName evidence="2">Uncharacterized protein</fullName>
    </submittedName>
</protein>
<dbReference type="EMBL" id="HBGO01007150">
    <property type="protein sequence ID" value="CAD9326927.1"/>
    <property type="molecule type" value="Transcribed_RNA"/>
</dbReference>
<dbReference type="GO" id="GO:0008967">
    <property type="term" value="F:phosphoglycolate phosphatase activity"/>
    <property type="evidence" value="ECO:0007669"/>
    <property type="project" value="TreeGrafter"/>
</dbReference>
<dbReference type="AlphaFoldDB" id="A0A7S2EBJ4"/>
<name>A0A7S2EBJ4_TRICV</name>
<dbReference type="InterPro" id="IPR006439">
    <property type="entry name" value="HAD-SF_hydro_IA"/>
</dbReference>
<reference evidence="2" key="1">
    <citation type="submission" date="2021-01" db="EMBL/GenBank/DDBJ databases">
        <authorList>
            <person name="Corre E."/>
            <person name="Pelletier E."/>
            <person name="Niang G."/>
            <person name="Scheremetjew M."/>
            <person name="Finn R."/>
            <person name="Kale V."/>
            <person name="Holt S."/>
            <person name="Cochrane G."/>
            <person name="Meng A."/>
            <person name="Brown T."/>
            <person name="Cohen L."/>
        </authorList>
    </citation>
    <scope>NUCLEOTIDE SEQUENCE</scope>
    <source>
        <strain evidence="2">Grunow 1884</strain>
    </source>
</reference>
<dbReference type="SFLD" id="SFLDG01129">
    <property type="entry name" value="C1.5:_HAD__Beta-PGM__Phosphata"/>
    <property type="match status" value="1"/>
</dbReference>
<dbReference type="NCBIfam" id="TIGR01509">
    <property type="entry name" value="HAD-SF-IA-v3"/>
    <property type="match status" value="1"/>
</dbReference>
<evidence type="ECO:0000256" key="1">
    <source>
        <dbReference type="SAM" id="MobiDB-lite"/>
    </source>
</evidence>
<sequence length="306" mass="32731">MTKSPGPAQSVADGPSSSTDGCPITTVIFDVDDTLYDVSTGFTAHRNTDGATSFMIEKLGFPDVATAQSLRDEYFERYHSTAKALTVAEAEGRLPPPTADVAGEGAREGPRFDPNELSEWWASELDFSILGGPDPALVSAMRSLRSAGLRLVAFSNGPRKYVLRVLEEIGMDEFFPPEMVFSVNDVLPSCKPEPESFERVFKAVGVKRPEECVMVEDSMKNVRAAKALGMRTVLVAGEGRLRVRQSRTGDGMDVDSVAAAAAEATKPGDAPKADDPAVDVAVEICAQMITAVPGLTQRPAVFSVAR</sequence>
<dbReference type="InterPro" id="IPR036412">
    <property type="entry name" value="HAD-like_sf"/>
</dbReference>
<dbReference type="PRINTS" id="PR00413">
    <property type="entry name" value="HADHALOGNASE"/>
</dbReference>
<dbReference type="PANTHER" id="PTHR43434:SF1">
    <property type="entry name" value="PHOSPHOGLYCOLATE PHOSPHATASE"/>
    <property type="match status" value="1"/>
</dbReference>
<dbReference type="PANTHER" id="PTHR43434">
    <property type="entry name" value="PHOSPHOGLYCOLATE PHOSPHATASE"/>
    <property type="match status" value="1"/>
</dbReference>
<feature type="region of interest" description="Disordered" evidence="1">
    <location>
        <begin position="93"/>
        <end position="112"/>
    </location>
</feature>
<dbReference type="Pfam" id="PF00702">
    <property type="entry name" value="Hydrolase"/>
    <property type="match status" value="1"/>
</dbReference>
<organism evidence="2">
    <name type="scientific">Trieres chinensis</name>
    <name type="common">Marine centric diatom</name>
    <name type="synonym">Odontella sinensis</name>
    <dbReference type="NCBI Taxonomy" id="1514140"/>
    <lineage>
        <taxon>Eukaryota</taxon>
        <taxon>Sar</taxon>
        <taxon>Stramenopiles</taxon>
        <taxon>Ochrophyta</taxon>
        <taxon>Bacillariophyta</taxon>
        <taxon>Mediophyceae</taxon>
        <taxon>Biddulphiophycidae</taxon>
        <taxon>Eupodiscales</taxon>
        <taxon>Parodontellaceae</taxon>
        <taxon>Trieres</taxon>
    </lineage>
</organism>
<dbReference type="SFLD" id="SFLDS00003">
    <property type="entry name" value="Haloacid_Dehalogenase"/>
    <property type="match status" value="1"/>
</dbReference>
<accession>A0A7S2EBJ4</accession>
<dbReference type="InterPro" id="IPR050155">
    <property type="entry name" value="HAD-like_hydrolase_sf"/>
</dbReference>
<proteinExistence type="predicted"/>
<dbReference type="InterPro" id="IPR023214">
    <property type="entry name" value="HAD_sf"/>
</dbReference>
<dbReference type="SUPFAM" id="SSF56784">
    <property type="entry name" value="HAD-like"/>
    <property type="match status" value="1"/>
</dbReference>
<dbReference type="GO" id="GO:0006281">
    <property type="term" value="P:DNA repair"/>
    <property type="evidence" value="ECO:0007669"/>
    <property type="project" value="TreeGrafter"/>
</dbReference>